<dbReference type="GO" id="GO:0005524">
    <property type="term" value="F:ATP binding"/>
    <property type="evidence" value="ECO:0007669"/>
    <property type="project" value="UniProtKB-UniRule"/>
</dbReference>
<feature type="domain" description="Protein kinase" evidence="24">
    <location>
        <begin position="228"/>
        <end position="413"/>
    </location>
</feature>
<dbReference type="GO" id="GO:0004674">
    <property type="term" value="F:protein serine/threonine kinase activity"/>
    <property type="evidence" value="ECO:0007669"/>
    <property type="project" value="UniProtKB-KW"/>
</dbReference>
<evidence type="ECO:0000256" key="1">
    <source>
        <dbReference type="ARBA" id="ARBA00004251"/>
    </source>
</evidence>
<keyword evidence="27" id="KW-1185">Reference proteome</keyword>
<evidence type="ECO:0000256" key="16">
    <source>
        <dbReference type="ARBA" id="ARBA00023170"/>
    </source>
</evidence>
<comment type="similarity">
    <text evidence="21">Belongs to the protein kinase superfamily.</text>
</comment>
<keyword evidence="15" id="KW-1015">Disulfide bond</keyword>
<keyword evidence="7 22" id="KW-0812">Transmembrane</keyword>
<dbReference type="Gene3D" id="1.10.510.10">
    <property type="entry name" value="Transferase(Phosphotransferase) domain 1"/>
    <property type="match status" value="1"/>
</dbReference>
<keyword evidence="9" id="KW-0430">Lectin</keyword>
<keyword evidence="4 21" id="KW-0723">Serine/threonine-protein kinase</keyword>
<name>A0A5J5A3C6_9ASTE</name>
<feature type="transmembrane region" description="Helical" evidence="22">
    <location>
        <begin position="177"/>
        <end position="197"/>
    </location>
</feature>
<evidence type="ECO:0000256" key="13">
    <source>
        <dbReference type="ARBA" id="ARBA00022989"/>
    </source>
</evidence>
<organism evidence="26 27">
    <name type="scientific">Nyssa sinensis</name>
    <dbReference type="NCBI Taxonomy" id="561372"/>
    <lineage>
        <taxon>Eukaryota</taxon>
        <taxon>Viridiplantae</taxon>
        <taxon>Streptophyta</taxon>
        <taxon>Embryophyta</taxon>
        <taxon>Tracheophyta</taxon>
        <taxon>Spermatophyta</taxon>
        <taxon>Magnoliopsida</taxon>
        <taxon>eudicotyledons</taxon>
        <taxon>Gunneridae</taxon>
        <taxon>Pentapetalae</taxon>
        <taxon>asterids</taxon>
        <taxon>Cornales</taxon>
        <taxon>Nyssaceae</taxon>
        <taxon>Nyssa</taxon>
    </lineage>
</organism>
<evidence type="ECO:0000256" key="21">
    <source>
        <dbReference type="RuleBase" id="RU000304"/>
    </source>
</evidence>
<keyword evidence="17" id="KW-0325">Glycoprotein</keyword>
<evidence type="ECO:0000256" key="7">
    <source>
        <dbReference type="ARBA" id="ARBA00022692"/>
    </source>
</evidence>
<comment type="subcellular location">
    <subcellularLocation>
        <location evidence="1">Cell membrane</location>
        <topology evidence="1">Single-pass type I membrane protein</topology>
    </subcellularLocation>
</comment>
<keyword evidence="16" id="KW-0675">Receptor</keyword>
<evidence type="ECO:0000313" key="27">
    <source>
        <dbReference type="Proteomes" id="UP000325577"/>
    </source>
</evidence>
<dbReference type="CDD" id="cd01098">
    <property type="entry name" value="PAN_AP_plant"/>
    <property type="match status" value="1"/>
</dbReference>
<evidence type="ECO:0000256" key="17">
    <source>
        <dbReference type="ARBA" id="ARBA00023180"/>
    </source>
</evidence>
<evidence type="ECO:0000256" key="11">
    <source>
        <dbReference type="ARBA" id="ARBA00022777"/>
    </source>
</evidence>
<dbReference type="Pfam" id="PF08276">
    <property type="entry name" value="PAN_2"/>
    <property type="match status" value="1"/>
</dbReference>
<dbReference type="PANTHER" id="PTHR47976:SF116">
    <property type="entry name" value="RECEPTOR-LIKE SERINE_THREONINE-PROTEIN KINASE"/>
    <property type="match status" value="1"/>
</dbReference>
<dbReference type="GO" id="GO:0030246">
    <property type="term" value="F:carbohydrate binding"/>
    <property type="evidence" value="ECO:0007669"/>
    <property type="project" value="UniProtKB-KW"/>
</dbReference>
<reference evidence="26 27" key="1">
    <citation type="submission" date="2019-09" db="EMBL/GenBank/DDBJ databases">
        <title>A chromosome-level genome assembly of the Chinese tupelo Nyssa sinensis.</title>
        <authorList>
            <person name="Yang X."/>
            <person name="Kang M."/>
            <person name="Yang Y."/>
            <person name="Xiong H."/>
            <person name="Wang M."/>
            <person name="Zhang Z."/>
            <person name="Wang Z."/>
            <person name="Wu H."/>
            <person name="Ma T."/>
            <person name="Liu J."/>
            <person name="Xi Z."/>
        </authorList>
    </citation>
    <scope>NUCLEOTIDE SEQUENCE [LARGE SCALE GENOMIC DNA]</scope>
    <source>
        <strain evidence="26">J267</strain>
        <tissue evidence="26">Leaf</tissue>
    </source>
</reference>
<evidence type="ECO:0000259" key="25">
    <source>
        <dbReference type="PROSITE" id="PS50948"/>
    </source>
</evidence>
<evidence type="ECO:0000313" key="26">
    <source>
        <dbReference type="EMBL" id="KAA8523911.1"/>
    </source>
</evidence>
<protein>
    <recommendedName>
        <fullName evidence="2">non-specific serine/threonine protein kinase</fullName>
        <ecNumber evidence="2">2.7.11.1</ecNumber>
    </recommendedName>
</protein>
<keyword evidence="14 22" id="KW-0472">Membrane</keyword>
<dbReference type="InterPro" id="IPR011009">
    <property type="entry name" value="Kinase-like_dom_sf"/>
</dbReference>
<evidence type="ECO:0000256" key="10">
    <source>
        <dbReference type="ARBA" id="ARBA00022741"/>
    </source>
</evidence>
<feature type="chain" id="PRO_5023802980" description="non-specific serine/threonine protein kinase" evidence="23">
    <location>
        <begin position="21"/>
        <end position="413"/>
    </location>
</feature>
<dbReference type="AlphaFoldDB" id="A0A5J5A3C6"/>
<keyword evidence="3" id="KW-1003">Cell membrane</keyword>
<evidence type="ECO:0000256" key="5">
    <source>
        <dbReference type="ARBA" id="ARBA00022553"/>
    </source>
</evidence>
<feature type="signal peptide" evidence="23">
    <location>
        <begin position="1"/>
        <end position="20"/>
    </location>
</feature>
<evidence type="ECO:0000256" key="18">
    <source>
        <dbReference type="ARBA" id="ARBA00047899"/>
    </source>
</evidence>
<keyword evidence="6" id="KW-0808">Transferase</keyword>
<evidence type="ECO:0000256" key="23">
    <source>
        <dbReference type="SAM" id="SignalP"/>
    </source>
</evidence>
<dbReference type="PROSITE" id="PS00108">
    <property type="entry name" value="PROTEIN_KINASE_ST"/>
    <property type="match status" value="1"/>
</dbReference>
<feature type="domain" description="Apple" evidence="25">
    <location>
        <begin position="85"/>
        <end position="163"/>
    </location>
</feature>
<dbReference type="Proteomes" id="UP000325577">
    <property type="component" value="Linkage Group LG4"/>
</dbReference>
<dbReference type="SMART" id="SM00220">
    <property type="entry name" value="S_TKc"/>
    <property type="match status" value="1"/>
</dbReference>
<evidence type="ECO:0000256" key="4">
    <source>
        <dbReference type="ARBA" id="ARBA00022527"/>
    </source>
</evidence>
<dbReference type="Pfam" id="PF00069">
    <property type="entry name" value="Pkinase"/>
    <property type="match status" value="1"/>
</dbReference>
<keyword evidence="12 20" id="KW-0067">ATP-binding</keyword>
<keyword evidence="13 22" id="KW-1133">Transmembrane helix</keyword>
<dbReference type="InterPro" id="IPR051343">
    <property type="entry name" value="G-type_lectin_kinases/EP1-like"/>
</dbReference>
<dbReference type="EC" id="2.7.11.1" evidence="2"/>
<evidence type="ECO:0000256" key="3">
    <source>
        <dbReference type="ARBA" id="ARBA00022475"/>
    </source>
</evidence>
<dbReference type="GO" id="GO:0005886">
    <property type="term" value="C:plasma membrane"/>
    <property type="evidence" value="ECO:0007669"/>
    <property type="project" value="UniProtKB-SubCell"/>
</dbReference>
<sequence>MITRIRPLFFLYVLPFFVLSFKVHPSIGIDAISPGQSISGYQTITSRGGRFELGFFRSGFEPRFPDDWHAGNHSHGCVRRTPLQCGKEVKDGFLVIANIRLPANSVSWTAQSSEECELACSKNCFCIAYTCDGECLIWREDLLNIQYLPFSDNLGRNLHLRPAMSELIAYRRINDTIVGAATEFIALIIILGLIIIWRCKRMKLSVALKATEDSLMLFKYSDLRTATKKFSEKLGEGGFGSVFKGTLPKTAVTAVKKLKCYRQGEKQFRAEVSTIGTIHHINLVRLRGFCAEGMKRFLVYDYMPNGSLEGHLFGKHSKILDWITRYQIALGTASGLAYLHEKCRDCIIYCDVKPENILLGNRYSPKISDFGLAKLIGRDFSCVLTTVKGTRDYLAPEWISGVAITPSADVFSY</sequence>
<dbReference type="PROSITE" id="PS00107">
    <property type="entry name" value="PROTEIN_KINASE_ATP"/>
    <property type="match status" value="1"/>
</dbReference>
<dbReference type="InterPro" id="IPR008271">
    <property type="entry name" value="Ser/Thr_kinase_AS"/>
</dbReference>
<evidence type="ECO:0000256" key="12">
    <source>
        <dbReference type="ARBA" id="ARBA00022840"/>
    </source>
</evidence>
<evidence type="ECO:0000256" key="8">
    <source>
        <dbReference type="ARBA" id="ARBA00022729"/>
    </source>
</evidence>
<accession>A0A5J5A3C6</accession>
<evidence type="ECO:0000256" key="19">
    <source>
        <dbReference type="ARBA" id="ARBA00048679"/>
    </source>
</evidence>
<comment type="catalytic activity">
    <reaction evidence="19">
        <text>L-seryl-[protein] + ATP = O-phospho-L-seryl-[protein] + ADP + H(+)</text>
        <dbReference type="Rhea" id="RHEA:17989"/>
        <dbReference type="Rhea" id="RHEA-COMP:9863"/>
        <dbReference type="Rhea" id="RHEA-COMP:11604"/>
        <dbReference type="ChEBI" id="CHEBI:15378"/>
        <dbReference type="ChEBI" id="CHEBI:29999"/>
        <dbReference type="ChEBI" id="CHEBI:30616"/>
        <dbReference type="ChEBI" id="CHEBI:83421"/>
        <dbReference type="ChEBI" id="CHEBI:456216"/>
        <dbReference type="EC" id="2.7.11.1"/>
    </reaction>
</comment>
<keyword evidence="8 23" id="KW-0732">Signal</keyword>
<evidence type="ECO:0000256" key="14">
    <source>
        <dbReference type="ARBA" id="ARBA00023136"/>
    </source>
</evidence>
<keyword evidence="11" id="KW-0418">Kinase</keyword>
<dbReference type="PROSITE" id="PS50948">
    <property type="entry name" value="PAN"/>
    <property type="match status" value="1"/>
</dbReference>
<dbReference type="InterPro" id="IPR000719">
    <property type="entry name" value="Prot_kinase_dom"/>
</dbReference>
<keyword evidence="10 20" id="KW-0547">Nucleotide-binding</keyword>
<evidence type="ECO:0000259" key="24">
    <source>
        <dbReference type="PROSITE" id="PS50011"/>
    </source>
</evidence>
<dbReference type="PROSITE" id="PS50011">
    <property type="entry name" value="PROTEIN_KINASE_DOM"/>
    <property type="match status" value="1"/>
</dbReference>
<gene>
    <name evidence="26" type="ORF">F0562_010334</name>
</gene>
<proteinExistence type="inferred from homology"/>
<evidence type="ECO:0000256" key="2">
    <source>
        <dbReference type="ARBA" id="ARBA00012513"/>
    </source>
</evidence>
<evidence type="ECO:0000256" key="6">
    <source>
        <dbReference type="ARBA" id="ARBA00022679"/>
    </source>
</evidence>
<comment type="catalytic activity">
    <reaction evidence="18">
        <text>L-threonyl-[protein] + ATP = O-phospho-L-threonyl-[protein] + ADP + H(+)</text>
        <dbReference type="Rhea" id="RHEA:46608"/>
        <dbReference type="Rhea" id="RHEA-COMP:11060"/>
        <dbReference type="Rhea" id="RHEA-COMP:11605"/>
        <dbReference type="ChEBI" id="CHEBI:15378"/>
        <dbReference type="ChEBI" id="CHEBI:30013"/>
        <dbReference type="ChEBI" id="CHEBI:30616"/>
        <dbReference type="ChEBI" id="CHEBI:61977"/>
        <dbReference type="ChEBI" id="CHEBI:456216"/>
        <dbReference type="EC" id="2.7.11.1"/>
    </reaction>
</comment>
<evidence type="ECO:0000256" key="9">
    <source>
        <dbReference type="ARBA" id="ARBA00022734"/>
    </source>
</evidence>
<dbReference type="FunFam" id="1.10.510.10:FF:001424">
    <property type="entry name" value="Protein kinase superfamily protein"/>
    <property type="match status" value="1"/>
</dbReference>
<evidence type="ECO:0000256" key="22">
    <source>
        <dbReference type="SAM" id="Phobius"/>
    </source>
</evidence>
<dbReference type="PANTHER" id="PTHR47976">
    <property type="entry name" value="G-TYPE LECTIN S-RECEPTOR-LIKE SERINE/THREONINE-PROTEIN KINASE SD2-5"/>
    <property type="match status" value="1"/>
</dbReference>
<dbReference type="InterPro" id="IPR017441">
    <property type="entry name" value="Protein_kinase_ATP_BS"/>
</dbReference>
<dbReference type="SUPFAM" id="SSF56112">
    <property type="entry name" value="Protein kinase-like (PK-like)"/>
    <property type="match status" value="1"/>
</dbReference>
<dbReference type="OrthoDB" id="4062651at2759"/>
<evidence type="ECO:0000256" key="20">
    <source>
        <dbReference type="PROSITE-ProRule" id="PRU10141"/>
    </source>
</evidence>
<evidence type="ECO:0000256" key="15">
    <source>
        <dbReference type="ARBA" id="ARBA00023157"/>
    </source>
</evidence>
<feature type="binding site" evidence="20">
    <location>
        <position position="257"/>
    </location>
    <ligand>
        <name>ATP</name>
        <dbReference type="ChEBI" id="CHEBI:30616"/>
    </ligand>
</feature>
<dbReference type="InterPro" id="IPR003609">
    <property type="entry name" value="Pan_app"/>
</dbReference>
<dbReference type="Gene3D" id="3.30.200.20">
    <property type="entry name" value="Phosphorylase Kinase, domain 1"/>
    <property type="match status" value="1"/>
</dbReference>
<dbReference type="FunFam" id="3.30.200.20:FF:000370">
    <property type="entry name" value="Receptor-like protein kinase 4"/>
    <property type="match status" value="1"/>
</dbReference>
<keyword evidence="5" id="KW-0597">Phosphoprotein</keyword>
<dbReference type="EMBL" id="CM018047">
    <property type="protein sequence ID" value="KAA8523911.1"/>
    <property type="molecule type" value="Genomic_DNA"/>
</dbReference>